<keyword evidence="5" id="KW-1185">Reference proteome</keyword>
<dbReference type="Gene3D" id="4.10.320.10">
    <property type="entry name" value="E3-binding domain"/>
    <property type="match status" value="1"/>
</dbReference>
<dbReference type="PROSITE" id="PS51826">
    <property type="entry name" value="PSBD"/>
    <property type="match status" value="1"/>
</dbReference>
<sequence>MVDVEAESDGVILKALVPEGAHVEVGAPIALIGEPGERVADLDALLTQLGVTAPPPPVAAAPGAATVSRPSADAVPDGSGPRIFTSPLARRMAAEAGIPIEEITGTGPHGRIVRRDVEAAIAARDTRPHPHDVPERSPASAPPAAPQAPAQAQPFTDLPHARMRRAIATRTAESKRSIPHFYLRGTARVDGLLEVRRRLNDGAPVRVSVNDLVVKAVACAHTLVPAMNVIWTEDAVRSFPSVDVAVAVATERGLATPVVRSADQLSVSSIASTVRDFVERAKNGRLGQAELEGGTITVSNLGMYGTEEFAAIINPPQSAILAVGAARREPVVGKDVIEVGTVMRVTLSVDHRPVDGAVAAEWMRAFLTLIENPLRILA</sequence>
<dbReference type="InterPro" id="IPR001078">
    <property type="entry name" value="2-oxoacid_DH_actylTfrase"/>
</dbReference>
<evidence type="ECO:0000256" key="2">
    <source>
        <dbReference type="SAM" id="MobiDB-lite"/>
    </source>
</evidence>
<evidence type="ECO:0000259" key="3">
    <source>
        <dbReference type="PROSITE" id="PS51826"/>
    </source>
</evidence>
<dbReference type="SUPFAM" id="SSF52777">
    <property type="entry name" value="CoA-dependent acyltransferases"/>
    <property type="match status" value="1"/>
</dbReference>
<dbReference type="InterPro" id="IPR004167">
    <property type="entry name" value="PSBD"/>
</dbReference>
<dbReference type="InterPro" id="IPR036625">
    <property type="entry name" value="E3-bd_dom_sf"/>
</dbReference>
<keyword evidence="4" id="KW-0670">Pyruvate</keyword>
<dbReference type="InterPro" id="IPR011053">
    <property type="entry name" value="Single_hybrid_motif"/>
</dbReference>
<dbReference type="InterPro" id="IPR023213">
    <property type="entry name" value="CAT-like_dom_sf"/>
</dbReference>
<name>A0ABP7DRM1_9ACTN</name>
<dbReference type="SUPFAM" id="SSF47005">
    <property type="entry name" value="Peripheral subunit-binding domain of 2-oxo acid dehydrogenase complex"/>
    <property type="match status" value="1"/>
</dbReference>
<evidence type="ECO:0000313" key="4">
    <source>
        <dbReference type="EMBL" id="GAA3709296.1"/>
    </source>
</evidence>
<evidence type="ECO:0000313" key="5">
    <source>
        <dbReference type="Proteomes" id="UP001500902"/>
    </source>
</evidence>
<dbReference type="InterPro" id="IPR045257">
    <property type="entry name" value="E2/Pdx1"/>
</dbReference>
<feature type="domain" description="Peripheral subunit-binding (PSBD)" evidence="3">
    <location>
        <begin position="84"/>
        <end position="121"/>
    </location>
</feature>
<dbReference type="SUPFAM" id="SSF51230">
    <property type="entry name" value="Single hybrid motif"/>
    <property type="match status" value="1"/>
</dbReference>
<dbReference type="EMBL" id="BAAAZP010000203">
    <property type="protein sequence ID" value="GAA3709296.1"/>
    <property type="molecule type" value="Genomic_DNA"/>
</dbReference>
<dbReference type="Proteomes" id="UP001500902">
    <property type="component" value="Unassembled WGS sequence"/>
</dbReference>
<dbReference type="PANTHER" id="PTHR23151">
    <property type="entry name" value="DIHYDROLIPOAMIDE ACETYL/SUCCINYL-TRANSFERASE-RELATED"/>
    <property type="match status" value="1"/>
</dbReference>
<comment type="caution">
    <text evidence="4">The sequence shown here is derived from an EMBL/GenBank/DDBJ whole genome shotgun (WGS) entry which is preliminary data.</text>
</comment>
<proteinExistence type="inferred from homology"/>
<dbReference type="Pfam" id="PF00198">
    <property type="entry name" value="2-oxoacid_dh"/>
    <property type="match status" value="1"/>
</dbReference>
<feature type="compositionally biased region" description="Basic and acidic residues" evidence="2">
    <location>
        <begin position="125"/>
        <end position="135"/>
    </location>
</feature>
<accession>A0ABP7DRM1</accession>
<comment type="similarity">
    <text evidence="1">Belongs to the 2-oxoacid dehydrogenase family.</text>
</comment>
<evidence type="ECO:0000256" key="1">
    <source>
        <dbReference type="ARBA" id="ARBA00007317"/>
    </source>
</evidence>
<protein>
    <submittedName>
        <fullName evidence="4">Pyruvate dehydrogenase complex dihydrolipoamide acetyltransferase</fullName>
    </submittedName>
</protein>
<dbReference type="Gene3D" id="3.30.559.10">
    <property type="entry name" value="Chloramphenicol acetyltransferase-like domain"/>
    <property type="match status" value="1"/>
</dbReference>
<dbReference type="Pfam" id="PF02817">
    <property type="entry name" value="E3_binding"/>
    <property type="match status" value="1"/>
</dbReference>
<dbReference type="Gene3D" id="2.40.50.100">
    <property type="match status" value="1"/>
</dbReference>
<organism evidence="4 5">
    <name type="scientific">Nonomuraea antimicrobica</name>
    <dbReference type="NCBI Taxonomy" id="561173"/>
    <lineage>
        <taxon>Bacteria</taxon>
        <taxon>Bacillati</taxon>
        <taxon>Actinomycetota</taxon>
        <taxon>Actinomycetes</taxon>
        <taxon>Streptosporangiales</taxon>
        <taxon>Streptosporangiaceae</taxon>
        <taxon>Nonomuraea</taxon>
    </lineage>
</organism>
<dbReference type="PANTHER" id="PTHR23151:SF90">
    <property type="entry name" value="DIHYDROLIPOYLLYSINE-RESIDUE ACETYLTRANSFERASE COMPONENT OF PYRUVATE DEHYDROGENASE COMPLEX, MITOCHONDRIAL-RELATED"/>
    <property type="match status" value="1"/>
</dbReference>
<reference evidence="5" key="1">
    <citation type="journal article" date="2019" name="Int. J. Syst. Evol. Microbiol.">
        <title>The Global Catalogue of Microorganisms (GCM) 10K type strain sequencing project: providing services to taxonomists for standard genome sequencing and annotation.</title>
        <authorList>
            <consortium name="The Broad Institute Genomics Platform"/>
            <consortium name="The Broad Institute Genome Sequencing Center for Infectious Disease"/>
            <person name="Wu L."/>
            <person name="Ma J."/>
        </authorList>
    </citation>
    <scope>NUCLEOTIDE SEQUENCE [LARGE SCALE GENOMIC DNA]</scope>
    <source>
        <strain evidence="5">JCM 16904</strain>
    </source>
</reference>
<feature type="region of interest" description="Disordered" evidence="2">
    <location>
        <begin position="125"/>
        <end position="158"/>
    </location>
</feature>
<gene>
    <name evidence="4" type="ORF">GCM10022224_088540</name>
</gene>